<feature type="region of interest" description="Disordered" evidence="1">
    <location>
        <begin position="42"/>
        <end position="97"/>
    </location>
</feature>
<name>A0A8D8C9S4_CULPI</name>
<dbReference type="Pfam" id="PF15323">
    <property type="entry name" value="Ashwin"/>
    <property type="match status" value="1"/>
</dbReference>
<organism evidence="2">
    <name type="scientific">Culex pipiens</name>
    <name type="common">House mosquito</name>
    <dbReference type="NCBI Taxonomy" id="7175"/>
    <lineage>
        <taxon>Eukaryota</taxon>
        <taxon>Metazoa</taxon>
        <taxon>Ecdysozoa</taxon>
        <taxon>Arthropoda</taxon>
        <taxon>Hexapoda</taxon>
        <taxon>Insecta</taxon>
        <taxon>Pterygota</taxon>
        <taxon>Neoptera</taxon>
        <taxon>Endopterygota</taxon>
        <taxon>Diptera</taxon>
        <taxon>Nematocera</taxon>
        <taxon>Culicoidea</taxon>
        <taxon>Culicidae</taxon>
        <taxon>Culicinae</taxon>
        <taxon>Culicini</taxon>
        <taxon>Culex</taxon>
        <taxon>Culex</taxon>
    </lineage>
</organism>
<accession>A0A8D8C9S4</accession>
<protein>
    <submittedName>
        <fullName evidence="2">(northern house mosquito) hypothetical protein</fullName>
    </submittedName>
</protein>
<evidence type="ECO:0000313" key="2">
    <source>
        <dbReference type="EMBL" id="CAG6489467.1"/>
    </source>
</evidence>
<sequence>MDLLHPQLLSKQQLLEIFRQRHFTIPRLEESTRDELIQLYTKHLLPQPRRGTPGSGSSADGPQDVEMKDCSPPSNGDASRKRNNVRQPIVYGDSPAVDNVSHGMKKIRLISGTLATNDGTNGTGTRSFTEQHNSSSVVVKRPLEISPGKATAVSAAASISTSKRQKITWP</sequence>
<proteinExistence type="predicted"/>
<dbReference type="GO" id="GO:0072669">
    <property type="term" value="C:tRNA-splicing ligase complex"/>
    <property type="evidence" value="ECO:0007669"/>
    <property type="project" value="InterPro"/>
</dbReference>
<reference evidence="2" key="1">
    <citation type="submission" date="2021-05" db="EMBL/GenBank/DDBJ databases">
        <authorList>
            <person name="Alioto T."/>
            <person name="Alioto T."/>
            <person name="Gomez Garrido J."/>
        </authorList>
    </citation>
    <scope>NUCLEOTIDE SEQUENCE</scope>
</reference>
<dbReference type="AlphaFoldDB" id="A0A8D8C9S4"/>
<dbReference type="InterPro" id="IPR024887">
    <property type="entry name" value="Ashwin"/>
</dbReference>
<dbReference type="EMBL" id="HBUE01112669">
    <property type="protein sequence ID" value="CAG6489467.1"/>
    <property type="molecule type" value="Transcribed_RNA"/>
</dbReference>
<dbReference type="GO" id="GO:0048598">
    <property type="term" value="P:embryonic morphogenesis"/>
    <property type="evidence" value="ECO:0007669"/>
    <property type="project" value="InterPro"/>
</dbReference>
<evidence type="ECO:0000256" key="1">
    <source>
        <dbReference type="SAM" id="MobiDB-lite"/>
    </source>
</evidence>
<feature type="region of interest" description="Disordered" evidence="1">
    <location>
        <begin position="117"/>
        <end position="137"/>
    </location>
</feature>